<dbReference type="GO" id="GO:0005524">
    <property type="term" value="F:ATP binding"/>
    <property type="evidence" value="ECO:0007669"/>
    <property type="project" value="UniProtKB-UniRule"/>
</dbReference>
<dbReference type="GO" id="GO:0000049">
    <property type="term" value="F:tRNA binding"/>
    <property type="evidence" value="ECO:0007669"/>
    <property type="project" value="UniProtKB-KW"/>
</dbReference>
<protein>
    <recommendedName>
        <fullName evidence="13">Threonine--tRNA ligase</fullName>
        <ecNumber evidence="13">6.1.1.3</ecNumber>
    </recommendedName>
    <alternativeName>
        <fullName evidence="13">Threonyl-tRNA synthetase</fullName>
        <shortName evidence="13">ThrRS</shortName>
    </alternativeName>
</protein>
<dbReference type="Pfam" id="PF07973">
    <property type="entry name" value="tRNA_SAD"/>
    <property type="match status" value="1"/>
</dbReference>
<comment type="subcellular location">
    <subcellularLocation>
        <location evidence="13">Cytoplasm</location>
    </subcellularLocation>
</comment>
<dbReference type="EMBL" id="CP097753">
    <property type="protein sequence ID" value="URJ28402.1"/>
    <property type="molecule type" value="Genomic_DNA"/>
</dbReference>
<proteinExistence type="inferred from homology"/>
<keyword evidence="9 13" id="KW-0694">RNA-binding</keyword>
<feature type="region of interest" description="Catalytic" evidence="13">
    <location>
        <begin position="243"/>
        <end position="534"/>
    </location>
</feature>
<evidence type="ECO:0000256" key="2">
    <source>
        <dbReference type="ARBA" id="ARBA00022490"/>
    </source>
</evidence>
<dbReference type="NCBIfam" id="TIGR00418">
    <property type="entry name" value="thrS"/>
    <property type="match status" value="1"/>
</dbReference>
<dbReference type="CDD" id="cd01667">
    <property type="entry name" value="TGS_ThrRS"/>
    <property type="match status" value="1"/>
</dbReference>
<dbReference type="RefSeq" id="WP_250248857.1">
    <property type="nucleotide sequence ID" value="NZ_CP097753.1"/>
</dbReference>
<dbReference type="FunFam" id="3.30.980.10:FF:000005">
    <property type="entry name" value="Threonyl-tRNA synthetase, mitochondrial"/>
    <property type="match status" value="1"/>
</dbReference>
<dbReference type="Gene3D" id="3.30.54.20">
    <property type="match status" value="1"/>
</dbReference>
<dbReference type="Gene3D" id="3.30.980.10">
    <property type="entry name" value="Threonyl-trna Synthetase, Chain A, domain 2"/>
    <property type="match status" value="1"/>
</dbReference>
<dbReference type="GO" id="GO:0006435">
    <property type="term" value="P:threonyl-tRNA aminoacylation"/>
    <property type="evidence" value="ECO:0007669"/>
    <property type="project" value="UniProtKB-UniRule"/>
</dbReference>
<dbReference type="SUPFAM" id="SSF55681">
    <property type="entry name" value="Class II aaRS and biotin synthetases"/>
    <property type="match status" value="1"/>
</dbReference>
<feature type="domain" description="TGS" evidence="15">
    <location>
        <begin position="1"/>
        <end position="61"/>
    </location>
</feature>
<dbReference type="FunFam" id="3.30.54.20:FF:000002">
    <property type="entry name" value="Threonine--tRNA ligase"/>
    <property type="match status" value="1"/>
</dbReference>
<dbReference type="InterPro" id="IPR006195">
    <property type="entry name" value="aa-tRNA-synth_II"/>
</dbReference>
<dbReference type="Pfam" id="PF00587">
    <property type="entry name" value="tRNA-synt_2b"/>
    <property type="match status" value="1"/>
</dbReference>
<dbReference type="FunFam" id="3.40.50.800:FF:000001">
    <property type="entry name" value="Threonine--tRNA ligase"/>
    <property type="match status" value="1"/>
</dbReference>
<dbReference type="Gene3D" id="3.30.930.10">
    <property type="entry name" value="Bira Bifunctional Protein, Domain 2"/>
    <property type="match status" value="1"/>
</dbReference>
<comment type="cofactor">
    <cofactor evidence="13">
        <name>Zn(2+)</name>
        <dbReference type="ChEBI" id="CHEBI:29105"/>
    </cofactor>
    <text evidence="13">Binds 1 zinc ion per subunit.</text>
</comment>
<comment type="subunit">
    <text evidence="13">Homodimer.</text>
</comment>
<evidence type="ECO:0000313" key="17">
    <source>
        <dbReference type="Proteomes" id="UP001056209"/>
    </source>
</evidence>
<reference evidence="16" key="1">
    <citation type="submission" date="2022-05" db="EMBL/GenBank/DDBJ databases">
        <title>Impact of host demography and evolutionary history on endosymbiont molecular evolution: a test in carpenter ants (Genus Camponotus) and their Blochmannia endosymbionts.</title>
        <authorList>
            <person name="Manthey J.D."/>
            <person name="Giron J.C."/>
            <person name="Hruska J.P."/>
        </authorList>
    </citation>
    <scope>NUCLEOTIDE SEQUENCE</scope>
    <source>
        <strain evidence="16">C-039</strain>
    </source>
</reference>
<keyword evidence="10 13" id="KW-0648">Protein biosynthesis</keyword>
<dbReference type="CDD" id="cd00771">
    <property type="entry name" value="ThrRS_core"/>
    <property type="match status" value="1"/>
</dbReference>
<dbReference type="PROSITE" id="PS50862">
    <property type="entry name" value="AA_TRNA_LIGASE_II"/>
    <property type="match status" value="1"/>
</dbReference>
<organism evidence="16 17">
    <name type="scientific">Candidatus Blochmannia vicinus</name>
    <name type="common">nom. nud.</name>
    <dbReference type="NCBI Taxonomy" id="251540"/>
    <lineage>
        <taxon>Bacteria</taxon>
        <taxon>Pseudomonadati</taxon>
        <taxon>Pseudomonadota</taxon>
        <taxon>Gammaproteobacteria</taxon>
        <taxon>Enterobacterales</taxon>
        <taxon>Enterobacteriaceae</taxon>
        <taxon>ant endosymbionts</taxon>
        <taxon>Candidatus Blochmanniella</taxon>
    </lineage>
</organism>
<dbReference type="HAMAP" id="MF_00184">
    <property type="entry name" value="Thr_tRNA_synth"/>
    <property type="match status" value="1"/>
</dbReference>
<evidence type="ECO:0000256" key="10">
    <source>
        <dbReference type="ARBA" id="ARBA00022917"/>
    </source>
</evidence>
<dbReference type="GO" id="GO:0046872">
    <property type="term" value="F:metal ion binding"/>
    <property type="evidence" value="ECO:0007669"/>
    <property type="project" value="UniProtKB-KW"/>
</dbReference>
<keyword evidence="6 13" id="KW-0547">Nucleotide-binding</keyword>
<feature type="domain" description="Aminoacyl-transfer RNA synthetases class-II family profile" evidence="14">
    <location>
        <begin position="243"/>
        <end position="534"/>
    </location>
</feature>
<keyword evidence="11 13" id="KW-0030">Aminoacyl-tRNA synthetase</keyword>
<dbReference type="PANTHER" id="PTHR11451:SF44">
    <property type="entry name" value="THREONINE--TRNA LIGASE, CHLOROPLASTIC_MITOCHONDRIAL 2"/>
    <property type="match status" value="1"/>
</dbReference>
<dbReference type="AlphaFoldDB" id="A0A9Q8X0F0"/>
<name>A0A9Q8X0F0_9ENTR</name>
<dbReference type="InterPro" id="IPR012676">
    <property type="entry name" value="TGS-like"/>
</dbReference>
<dbReference type="PANTHER" id="PTHR11451">
    <property type="entry name" value="THREONINE-TRNA LIGASE"/>
    <property type="match status" value="1"/>
</dbReference>
<evidence type="ECO:0000256" key="1">
    <source>
        <dbReference type="ARBA" id="ARBA00008226"/>
    </source>
</evidence>
<dbReference type="Proteomes" id="UP001056209">
    <property type="component" value="Chromosome"/>
</dbReference>
<dbReference type="Gene3D" id="3.40.50.800">
    <property type="entry name" value="Anticodon-binding domain"/>
    <property type="match status" value="1"/>
</dbReference>
<keyword evidence="2 13" id="KW-0963">Cytoplasm</keyword>
<evidence type="ECO:0000313" key="16">
    <source>
        <dbReference type="EMBL" id="URJ28402.1"/>
    </source>
</evidence>
<accession>A0A9Q8X0F0</accession>
<dbReference type="InterPro" id="IPR002320">
    <property type="entry name" value="Thr-tRNA-ligase_IIa"/>
</dbReference>
<evidence type="ECO:0000259" key="15">
    <source>
        <dbReference type="PROSITE" id="PS51880"/>
    </source>
</evidence>
<keyword evidence="5 13" id="KW-0479">Metal-binding</keyword>
<dbReference type="InterPro" id="IPR002314">
    <property type="entry name" value="aa-tRNA-synt_IIb"/>
</dbReference>
<comment type="catalytic activity">
    <reaction evidence="12 13">
        <text>tRNA(Thr) + L-threonine + ATP = L-threonyl-tRNA(Thr) + AMP + diphosphate + H(+)</text>
        <dbReference type="Rhea" id="RHEA:24624"/>
        <dbReference type="Rhea" id="RHEA-COMP:9670"/>
        <dbReference type="Rhea" id="RHEA-COMP:9704"/>
        <dbReference type="ChEBI" id="CHEBI:15378"/>
        <dbReference type="ChEBI" id="CHEBI:30616"/>
        <dbReference type="ChEBI" id="CHEBI:33019"/>
        <dbReference type="ChEBI" id="CHEBI:57926"/>
        <dbReference type="ChEBI" id="CHEBI:78442"/>
        <dbReference type="ChEBI" id="CHEBI:78534"/>
        <dbReference type="ChEBI" id="CHEBI:456215"/>
        <dbReference type="EC" id="6.1.1.3"/>
    </reaction>
</comment>
<dbReference type="SUPFAM" id="SSF52954">
    <property type="entry name" value="Class II aaRS ABD-related"/>
    <property type="match status" value="1"/>
</dbReference>
<keyword evidence="7 13" id="KW-0862">Zinc</keyword>
<evidence type="ECO:0000259" key="14">
    <source>
        <dbReference type="PROSITE" id="PS50862"/>
    </source>
</evidence>
<keyword evidence="8 13" id="KW-0067">ATP-binding</keyword>
<comment type="similarity">
    <text evidence="1 13">Belongs to the class-II aminoacyl-tRNA synthetase family.</text>
</comment>
<dbReference type="Pfam" id="PF03129">
    <property type="entry name" value="HGTP_anticodon"/>
    <property type="match status" value="1"/>
</dbReference>
<dbReference type="InterPro" id="IPR045864">
    <property type="entry name" value="aa-tRNA-synth_II/BPL/LPL"/>
</dbReference>
<dbReference type="InterPro" id="IPR004154">
    <property type="entry name" value="Anticodon-bd"/>
</dbReference>
<dbReference type="GO" id="GO:0004829">
    <property type="term" value="F:threonine-tRNA ligase activity"/>
    <property type="evidence" value="ECO:0007669"/>
    <property type="project" value="UniProtKB-UniRule"/>
</dbReference>
<evidence type="ECO:0000256" key="3">
    <source>
        <dbReference type="ARBA" id="ARBA00022555"/>
    </source>
</evidence>
<dbReference type="SUPFAM" id="SSF55186">
    <property type="entry name" value="ThrRS/AlaRS common domain"/>
    <property type="match status" value="1"/>
</dbReference>
<evidence type="ECO:0000256" key="9">
    <source>
        <dbReference type="ARBA" id="ARBA00022884"/>
    </source>
</evidence>
<evidence type="ECO:0000256" key="6">
    <source>
        <dbReference type="ARBA" id="ARBA00022741"/>
    </source>
</evidence>
<feature type="binding site" evidence="13">
    <location>
        <position position="334"/>
    </location>
    <ligand>
        <name>Zn(2+)</name>
        <dbReference type="ChEBI" id="CHEBI:29105"/>
        <note>catalytic</note>
    </ligand>
</feature>
<dbReference type="PROSITE" id="PS51880">
    <property type="entry name" value="TGS"/>
    <property type="match status" value="1"/>
</dbReference>
<dbReference type="EC" id="6.1.1.3" evidence="13"/>
<evidence type="ECO:0000256" key="12">
    <source>
        <dbReference type="ARBA" id="ARBA00049515"/>
    </source>
</evidence>
<dbReference type="InterPro" id="IPR012947">
    <property type="entry name" value="tRNA_SAD"/>
</dbReference>
<evidence type="ECO:0000256" key="8">
    <source>
        <dbReference type="ARBA" id="ARBA00022840"/>
    </source>
</evidence>
<gene>
    <name evidence="13 16" type="primary">thrS</name>
    <name evidence="16" type="ORF">M9393_01445</name>
</gene>
<dbReference type="FunFam" id="3.30.930.10:FF:000002">
    <property type="entry name" value="Threonine--tRNA ligase"/>
    <property type="match status" value="1"/>
</dbReference>
<dbReference type="InterPro" id="IPR036621">
    <property type="entry name" value="Anticodon-bd_dom_sf"/>
</dbReference>
<dbReference type="InterPro" id="IPR012675">
    <property type="entry name" value="Beta-grasp_dom_sf"/>
</dbReference>
<dbReference type="SUPFAM" id="SSF81271">
    <property type="entry name" value="TGS-like"/>
    <property type="match status" value="1"/>
</dbReference>
<dbReference type="InterPro" id="IPR018163">
    <property type="entry name" value="Thr/Ala-tRNA-synth_IIc_edit"/>
</dbReference>
<keyword evidence="3 13" id="KW-0820">tRNA-binding</keyword>
<evidence type="ECO:0000256" key="4">
    <source>
        <dbReference type="ARBA" id="ARBA00022598"/>
    </source>
</evidence>
<dbReference type="InterPro" id="IPR004095">
    <property type="entry name" value="TGS"/>
</dbReference>
<dbReference type="PRINTS" id="PR01047">
    <property type="entry name" value="TRNASYNTHTHR"/>
</dbReference>
<evidence type="ECO:0000256" key="5">
    <source>
        <dbReference type="ARBA" id="ARBA00022723"/>
    </source>
</evidence>
<dbReference type="GO" id="GO:0005829">
    <property type="term" value="C:cytosol"/>
    <property type="evidence" value="ECO:0007669"/>
    <property type="project" value="TreeGrafter"/>
</dbReference>
<dbReference type="SMART" id="SM00863">
    <property type="entry name" value="tRNA_SAD"/>
    <property type="match status" value="1"/>
</dbReference>
<keyword evidence="4 13" id="KW-0436">Ligase</keyword>
<dbReference type="InterPro" id="IPR033728">
    <property type="entry name" value="ThrRS_core"/>
</dbReference>
<dbReference type="Gene3D" id="3.10.20.30">
    <property type="match status" value="1"/>
</dbReference>
<feature type="binding site" evidence="13">
    <location>
        <position position="385"/>
    </location>
    <ligand>
        <name>Zn(2+)</name>
        <dbReference type="ChEBI" id="CHEBI:29105"/>
        <note>catalytic</note>
    </ligand>
</feature>
<feature type="binding site" evidence="13">
    <location>
        <position position="511"/>
    </location>
    <ligand>
        <name>Zn(2+)</name>
        <dbReference type="ChEBI" id="CHEBI:29105"/>
        <note>catalytic</note>
    </ligand>
</feature>
<sequence length="642" mass="75441">MLVIIVNNGNKYQYNYPVSPLQIAKDTDSALSENYVAARVNGKLTDIIDLIYHDSTLEFINAEDNIGLNIIRHSCAHLLGHAIKQLWPIAKMVTGPVISTGFYYDIDLDYRLTNNDLILLENHMILLVNKNYNITKKSVTWKQAKEIFLSLGEKYKVSILDENINPTEHIGLYYHEEYIDMCRGPHVPNISFCRNFKLYKVSTSYWRGNKNKKLQRIYGLTWANKQQFGIPKNNTLHDLKQHDHRNLAKQLHLYHTQKDASGMIFWHENGWILLQELKKIIRIQLKIYKYQEVKSPIMIDHALWKKTGHWDNYHEHIFTTSSENHEYCIKPMNCPGHIQIFNQDIRSYKDLPYRIAEFGNCHRNEPSGSLHGLMRTREFTQDDGHIFCTKTQIFDELNHCIKMMYDVYNIFGFKTILVKLSTRPKKRIGTDLIWDTAEQHLSTALQHNNISFQYQPNDGAFYGPKIEFILLDSFDRTWQCGTIQLDFSLPNLLNARYIDHKNNRVAPVMIHRAILGSMERFVGLITEEYAGFFPTWLAPTQVALMNVTNKQSEYVSIIEKKLKNKQIRTKVDLRNEKIGFKIRYHTLQRVPYMLICGNKEMNQNTVAIRTYRGKKLNNCNIDIFIKKLLYEIKNYSFHQMEE</sequence>
<evidence type="ECO:0000256" key="11">
    <source>
        <dbReference type="ARBA" id="ARBA00023146"/>
    </source>
</evidence>
<evidence type="ECO:0000256" key="13">
    <source>
        <dbReference type="HAMAP-Rule" id="MF_00184"/>
    </source>
</evidence>
<dbReference type="CDD" id="cd00860">
    <property type="entry name" value="ThrRS_anticodon"/>
    <property type="match status" value="1"/>
</dbReference>
<dbReference type="InterPro" id="IPR047246">
    <property type="entry name" value="ThrRS_anticodon"/>
</dbReference>
<evidence type="ECO:0000256" key="7">
    <source>
        <dbReference type="ARBA" id="ARBA00022833"/>
    </source>
</evidence>